<dbReference type="AlphaFoldDB" id="I3ZL86"/>
<feature type="chain" id="PRO_5003685179" description="Acetyl xylan esterase (AXE1)" evidence="1">
    <location>
        <begin position="29"/>
        <end position="603"/>
    </location>
</feature>
<keyword evidence="3" id="KW-1185">Reference proteome</keyword>
<evidence type="ECO:0000313" key="2">
    <source>
        <dbReference type="EMBL" id="AFL90004.1"/>
    </source>
</evidence>
<dbReference type="HOGENOM" id="CLU_018290_1_0_0"/>
<dbReference type="Gene3D" id="3.40.50.1820">
    <property type="entry name" value="alpha/beta hydrolase"/>
    <property type="match status" value="1"/>
</dbReference>
<dbReference type="STRING" id="926566.Terro_3795"/>
<evidence type="ECO:0000313" key="3">
    <source>
        <dbReference type="Proteomes" id="UP000006056"/>
    </source>
</evidence>
<evidence type="ECO:0008006" key="4">
    <source>
        <dbReference type="Google" id="ProtNLM"/>
    </source>
</evidence>
<protein>
    <recommendedName>
        <fullName evidence="4">Acetyl xylan esterase (AXE1)</fullName>
    </recommendedName>
</protein>
<proteinExistence type="predicted"/>
<dbReference type="Proteomes" id="UP000006056">
    <property type="component" value="Chromosome"/>
</dbReference>
<dbReference type="EMBL" id="CP003379">
    <property type="protein sequence ID" value="AFL90004.1"/>
    <property type="molecule type" value="Genomic_DNA"/>
</dbReference>
<accession>I3ZL86</accession>
<dbReference type="PANTHER" id="PTHR22946:SF8">
    <property type="entry name" value="ACETYL XYLAN ESTERASE DOMAIN-CONTAINING PROTEIN"/>
    <property type="match status" value="1"/>
</dbReference>
<gene>
    <name evidence="2" type="ordered locus">Terro_3795</name>
</gene>
<keyword evidence="1" id="KW-0732">Signal</keyword>
<dbReference type="eggNOG" id="COG1506">
    <property type="taxonomic scope" value="Bacteria"/>
</dbReference>
<dbReference type="KEGG" id="trs:Terro_3795"/>
<feature type="signal peptide" evidence="1">
    <location>
        <begin position="1"/>
        <end position="28"/>
    </location>
</feature>
<dbReference type="InterPro" id="IPR050261">
    <property type="entry name" value="FrsA_esterase"/>
</dbReference>
<dbReference type="PANTHER" id="PTHR22946">
    <property type="entry name" value="DIENELACTONE HYDROLASE DOMAIN-CONTAINING PROTEIN-RELATED"/>
    <property type="match status" value="1"/>
</dbReference>
<organism evidence="2 3">
    <name type="scientific">Terriglobus roseus (strain DSM 18391 / NRRL B-41598 / KBS 63)</name>
    <dbReference type="NCBI Taxonomy" id="926566"/>
    <lineage>
        <taxon>Bacteria</taxon>
        <taxon>Pseudomonadati</taxon>
        <taxon>Acidobacteriota</taxon>
        <taxon>Terriglobia</taxon>
        <taxon>Terriglobales</taxon>
        <taxon>Acidobacteriaceae</taxon>
        <taxon>Terriglobus</taxon>
    </lineage>
</organism>
<dbReference type="InterPro" id="IPR029058">
    <property type="entry name" value="AB_hydrolase_fold"/>
</dbReference>
<reference evidence="2 3" key="1">
    <citation type="submission" date="2012-06" db="EMBL/GenBank/DDBJ databases">
        <title>Complete genome of Terriglobus roseus DSM 18391.</title>
        <authorList>
            <consortium name="US DOE Joint Genome Institute (JGI-PGF)"/>
            <person name="Lucas S."/>
            <person name="Copeland A."/>
            <person name="Lapidus A."/>
            <person name="Glavina del Rio T."/>
            <person name="Dalin E."/>
            <person name="Tice H."/>
            <person name="Bruce D."/>
            <person name="Goodwin L."/>
            <person name="Pitluck S."/>
            <person name="Peters L."/>
            <person name="Mikhailova N."/>
            <person name="Munk A.C.C."/>
            <person name="Kyrpides N."/>
            <person name="Mavromatis K."/>
            <person name="Ivanova N."/>
            <person name="Brettin T."/>
            <person name="Detter J.C."/>
            <person name="Han C."/>
            <person name="Larimer F."/>
            <person name="Land M."/>
            <person name="Hauser L."/>
            <person name="Markowitz V."/>
            <person name="Cheng J.-F."/>
            <person name="Hugenholtz P."/>
            <person name="Woyke T."/>
            <person name="Wu D."/>
            <person name="Brambilla E."/>
            <person name="Klenk H.-P."/>
            <person name="Eisen J.A."/>
        </authorList>
    </citation>
    <scope>NUCLEOTIDE SEQUENCE [LARGE SCALE GENOMIC DNA]</scope>
    <source>
        <strain evidence="3">DSM 18391 / NRRL B-41598 / KBS 63</strain>
    </source>
</reference>
<dbReference type="SUPFAM" id="SSF53474">
    <property type="entry name" value="alpha/beta-Hydrolases"/>
    <property type="match status" value="1"/>
</dbReference>
<evidence type="ECO:0000256" key="1">
    <source>
        <dbReference type="SAM" id="SignalP"/>
    </source>
</evidence>
<name>I3ZL86_TERRK</name>
<sequence>MQLKRTCRNVSVSILALFLGSLALPSAAQIPSVDLRNTHTPDVKTHVAVPHFENLSSWEARKKHLRDQVLSAGGLYSMPQKTPLHPQIFDRIEGDGYTIEKVLIETMPGYYLGGNLYRPKDGKQKHPAVLNPHGHWQYGRLENQPLYSGESFGVTLAQLGFVVFAYDMVGYTDTIQTPHDFANPARQLWSFTPLGLQLWNSTRGLDFLSALSDVDAQQIGMAGASGGGTQTFLLTAIDDRIQFAAPVNMVSAMMQGGDVCENAPGLRVGTNNVEIAAMFAPKPMLLVSATGDWTQNVPREEFPAIQAIYDLYGKRDDVEVVQIHENHNFNQASREAVYRFFAKRVLKRSDAASIVEKPMKAHKLQEMMATSARPLPANALSFEGVFDQWRLMGQDALKSASPGVKRTALTLALGVQWPDRVLSEQKGRELTLGRPGAGDRVSATYIPGRGTPAIVVDPAGAHAALSSETARTLLAAHRPILLLNVFQTSTAVANRDRSGAYFVTYNVSDDQARIQDIATAISFLEKSGAGVRLLDVYGTDRAALWSLLAVAASPYQINLHVQDRDLNVSDAELSTAFSLPGLNRAGGIAGARQLLPGAMRPRD</sequence>